<evidence type="ECO:0000256" key="1">
    <source>
        <dbReference type="SAM" id="Coils"/>
    </source>
</evidence>
<name>A0A383A5P9_9ZZZZ</name>
<dbReference type="InterPro" id="IPR022655">
    <property type="entry name" value="DUF1553"/>
</dbReference>
<feature type="non-terminal residue" evidence="3">
    <location>
        <position position="1"/>
    </location>
</feature>
<accession>A0A383A5P9</accession>
<feature type="non-terminal residue" evidence="3">
    <location>
        <position position="253"/>
    </location>
</feature>
<proteinExistence type="predicted"/>
<dbReference type="Pfam" id="PF07587">
    <property type="entry name" value="PSD1"/>
    <property type="match status" value="1"/>
</dbReference>
<dbReference type="AlphaFoldDB" id="A0A383A5P9"/>
<sequence length="253" mass="28551">SPHSSHNLGRFRLSVSKKSDAPINKDKKIIDTQLAELTKKRKELNDRLNKLKSSGPKVMVMEDRDKPRATYILDKGSYEKRGEEVSMGTPAALLNMPDDYPKNRLGLAKWIVSPDNPLTARVLVNRFWQQVFGIGLVKTSEDFGTQGETPMNQELLDYLATTFIESGWDVKNLMRLIVTSDTYKQTSKATKVSENDTNYSLDPENRFLSRGPRFRMPSWMIRDNALAASGLLVPKIGGSPVNTYQPEGVWEEA</sequence>
<feature type="domain" description="DUF1553" evidence="2">
    <location>
        <begin position="103"/>
        <end position="251"/>
    </location>
</feature>
<feature type="coiled-coil region" evidence="1">
    <location>
        <begin position="27"/>
        <end position="54"/>
    </location>
</feature>
<evidence type="ECO:0000259" key="2">
    <source>
        <dbReference type="Pfam" id="PF07587"/>
    </source>
</evidence>
<dbReference type="EMBL" id="UINC01189309">
    <property type="protein sequence ID" value="SVE02941.1"/>
    <property type="molecule type" value="Genomic_DNA"/>
</dbReference>
<reference evidence="3" key="1">
    <citation type="submission" date="2018-05" db="EMBL/GenBank/DDBJ databases">
        <authorList>
            <person name="Lanie J.A."/>
            <person name="Ng W.-L."/>
            <person name="Kazmierczak K.M."/>
            <person name="Andrzejewski T.M."/>
            <person name="Davidsen T.M."/>
            <person name="Wayne K.J."/>
            <person name="Tettelin H."/>
            <person name="Glass J.I."/>
            <person name="Rusch D."/>
            <person name="Podicherti R."/>
            <person name="Tsui H.-C.T."/>
            <person name="Winkler M.E."/>
        </authorList>
    </citation>
    <scope>NUCLEOTIDE SEQUENCE</scope>
</reference>
<gene>
    <name evidence="3" type="ORF">METZ01_LOCUS455795</name>
</gene>
<protein>
    <recommendedName>
        <fullName evidence="2">DUF1553 domain-containing protein</fullName>
    </recommendedName>
</protein>
<dbReference type="PANTHER" id="PTHR35889">
    <property type="entry name" value="CYCLOINULO-OLIGOSACCHARIDE FRUCTANOTRANSFERASE-RELATED"/>
    <property type="match status" value="1"/>
</dbReference>
<evidence type="ECO:0000313" key="3">
    <source>
        <dbReference type="EMBL" id="SVE02941.1"/>
    </source>
</evidence>
<keyword evidence="1" id="KW-0175">Coiled coil</keyword>
<dbReference type="PANTHER" id="PTHR35889:SF3">
    <property type="entry name" value="F-BOX DOMAIN-CONTAINING PROTEIN"/>
    <property type="match status" value="1"/>
</dbReference>
<organism evidence="3">
    <name type="scientific">marine metagenome</name>
    <dbReference type="NCBI Taxonomy" id="408172"/>
    <lineage>
        <taxon>unclassified sequences</taxon>
        <taxon>metagenomes</taxon>
        <taxon>ecological metagenomes</taxon>
    </lineage>
</organism>